<dbReference type="EMBL" id="QXDL01000039">
    <property type="protein sequence ID" value="RIH87093.1"/>
    <property type="molecule type" value="Genomic_DNA"/>
</dbReference>
<dbReference type="InterPro" id="IPR011051">
    <property type="entry name" value="RmlC_Cupin_sf"/>
</dbReference>
<dbReference type="SUPFAM" id="SSF51182">
    <property type="entry name" value="RmlC-like cupins"/>
    <property type="match status" value="1"/>
</dbReference>
<evidence type="ECO:0000259" key="1">
    <source>
        <dbReference type="Pfam" id="PF07883"/>
    </source>
</evidence>
<dbReference type="Proteomes" id="UP000265715">
    <property type="component" value="Unassembled WGS sequence"/>
</dbReference>
<evidence type="ECO:0000313" key="3">
    <source>
        <dbReference type="Proteomes" id="UP000265715"/>
    </source>
</evidence>
<keyword evidence="3" id="KW-1185">Reference proteome</keyword>
<dbReference type="OrthoDB" id="9802489at2"/>
<comment type="caution">
    <text evidence="2">The sequence shown here is derived from an EMBL/GenBank/DDBJ whole genome shotgun (WGS) entry which is preliminary data.</text>
</comment>
<dbReference type="Gene3D" id="2.60.120.10">
    <property type="entry name" value="Jelly Rolls"/>
    <property type="match status" value="1"/>
</dbReference>
<feature type="domain" description="Cupin type-2" evidence="1">
    <location>
        <begin position="44"/>
        <end position="107"/>
    </location>
</feature>
<dbReference type="PANTHER" id="PTHR43698:SF1">
    <property type="entry name" value="BLL4564 PROTEIN"/>
    <property type="match status" value="1"/>
</dbReference>
<dbReference type="CDD" id="cd02233">
    <property type="entry name" value="cupin_HNL-like"/>
    <property type="match status" value="1"/>
</dbReference>
<protein>
    <submittedName>
        <fullName evidence="2">Cupin domain protein</fullName>
    </submittedName>
</protein>
<dbReference type="InterPro" id="IPR013096">
    <property type="entry name" value="Cupin_2"/>
</dbReference>
<proteinExistence type="predicted"/>
<accession>A0A399EU28</accession>
<dbReference type="InterPro" id="IPR047263">
    <property type="entry name" value="HNL-like_cupin"/>
</dbReference>
<organism evidence="2 3">
    <name type="scientific">Calidithermus terrae</name>
    <dbReference type="NCBI Taxonomy" id="1408545"/>
    <lineage>
        <taxon>Bacteria</taxon>
        <taxon>Thermotogati</taxon>
        <taxon>Deinococcota</taxon>
        <taxon>Deinococci</taxon>
        <taxon>Thermales</taxon>
        <taxon>Thermaceae</taxon>
        <taxon>Calidithermus</taxon>
    </lineage>
</organism>
<gene>
    <name evidence="2" type="ORF">Mterra_01275</name>
</gene>
<reference evidence="2 3" key="1">
    <citation type="submission" date="2018-08" db="EMBL/GenBank/DDBJ databases">
        <title>Meiothermus terrae DSM 26712 genome sequencing project.</title>
        <authorList>
            <person name="Da Costa M.S."/>
            <person name="Albuquerque L."/>
            <person name="Raposo P."/>
            <person name="Froufe H.J.C."/>
            <person name="Barroso C.S."/>
            <person name="Egas C."/>
        </authorList>
    </citation>
    <scope>NUCLEOTIDE SEQUENCE [LARGE SCALE GENOMIC DNA]</scope>
    <source>
        <strain evidence="2 3">DSM 26712</strain>
    </source>
</reference>
<name>A0A399EU28_9DEIN</name>
<dbReference type="AlphaFoldDB" id="A0A399EU28"/>
<dbReference type="PANTHER" id="PTHR43698">
    <property type="entry name" value="RIBD C-TERMINAL DOMAIN CONTAINING PROTEIN"/>
    <property type="match status" value="1"/>
</dbReference>
<dbReference type="RefSeq" id="WP_119314438.1">
    <property type="nucleotide sequence ID" value="NZ_QXDL01000039.1"/>
</dbReference>
<evidence type="ECO:0000313" key="2">
    <source>
        <dbReference type="EMBL" id="RIH87093.1"/>
    </source>
</evidence>
<dbReference type="InterPro" id="IPR014710">
    <property type="entry name" value="RmlC-like_jellyroll"/>
</dbReference>
<sequence>MENPWRKFVPQSPTRQGAAEYFTGRVYISELVHSPAPMHLQVYRVMFTPGARTAWHTHPKGQVLHVESGIGWFARRGEGVLEIKAGDTLYIPPGEEHWHGACATHAMVHLAVQASEEGVAAHWLEHVSDEEYKL</sequence>
<dbReference type="Pfam" id="PF07883">
    <property type="entry name" value="Cupin_2"/>
    <property type="match status" value="1"/>
</dbReference>